<dbReference type="EMBL" id="RSDW01000001">
    <property type="protein sequence ID" value="RSL16886.1"/>
    <property type="molecule type" value="Genomic_DNA"/>
</dbReference>
<dbReference type="AlphaFoldDB" id="A0A3R9QAX3"/>
<evidence type="ECO:0000313" key="3">
    <source>
        <dbReference type="Proteomes" id="UP000269669"/>
    </source>
</evidence>
<accession>A0A3R9QAX3</accession>
<dbReference type="Proteomes" id="UP000269669">
    <property type="component" value="Unassembled WGS sequence"/>
</dbReference>
<comment type="caution">
    <text evidence="2">The sequence shown here is derived from an EMBL/GenBank/DDBJ whole genome shotgun (WGS) entry which is preliminary data.</text>
</comment>
<feature type="transmembrane region" description="Helical" evidence="1">
    <location>
        <begin position="55"/>
        <end position="76"/>
    </location>
</feature>
<dbReference type="OrthoDB" id="9832406at2"/>
<keyword evidence="1" id="KW-1133">Transmembrane helix</keyword>
<evidence type="ECO:0000313" key="2">
    <source>
        <dbReference type="EMBL" id="RSL16886.1"/>
    </source>
</evidence>
<keyword evidence="1" id="KW-0472">Membrane</keyword>
<reference evidence="2 3" key="1">
    <citation type="submission" date="2018-12" db="EMBL/GenBank/DDBJ databases">
        <title>Sequencing of bacterial isolates from soil warming experiment in Harvard Forest, Massachusetts, USA.</title>
        <authorList>
            <person name="Deangelis K."/>
        </authorList>
    </citation>
    <scope>NUCLEOTIDE SEQUENCE [LARGE SCALE GENOMIC DNA]</scope>
    <source>
        <strain evidence="2 3">EB153</strain>
    </source>
</reference>
<dbReference type="RefSeq" id="WP_125485441.1">
    <property type="nucleotide sequence ID" value="NZ_RSDW01000001.1"/>
</dbReference>
<protein>
    <submittedName>
        <fullName evidence="2">Uncharacterized protein</fullName>
    </submittedName>
</protein>
<gene>
    <name evidence="2" type="ORF">EDE15_2413</name>
</gene>
<feature type="transmembrane region" description="Helical" evidence="1">
    <location>
        <begin position="135"/>
        <end position="154"/>
    </location>
</feature>
<feature type="transmembrane region" description="Helical" evidence="1">
    <location>
        <begin position="96"/>
        <end position="123"/>
    </location>
</feature>
<sequence length="187" mass="21207">MRLERRLTAAQVASMAIAGSFLLYVSVWLTMLPYHHHLGRVYGFGNFLWVSRFEIARFVLPFALGAWMMYAALAAFHRGVEQTIWSDLSLMKLRTLLDRVVWTIVVYTMAIGALGWVVFAFFSTVPLHRASGPGGLGYFLASPVVCLFQLRRVLLPKPIREPRIWPGDVKPLVSEHWGERATSQDIS</sequence>
<name>A0A3R9QAX3_9BACT</name>
<organism evidence="2 3">
    <name type="scientific">Edaphobacter aggregans</name>
    <dbReference type="NCBI Taxonomy" id="570835"/>
    <lineage>
        <taxon>Bacteria</taxon>
        <taxon>Pseudomonadati</taxon>
        <taxon>Acidobacteriota</taxon>
        <taxon>Terriglobia</taxon>
        <taxon>Terriglobales</taxon>
        <taxon>Acidobacteriaceae</taxon>
        <taxon>Edaphobacter</taxon>
    </lineage>
</organism>
<evidence type="ECO:0000256" key="1">
    <source>
        <dbReference type="SAM" id="Phobius"/>
    </source>
</evidence>
<proteinExistence type="predicted"/>
<keyword evidence="1" id="KW-0812">Transmembrane</keyword>
<feature type="transmembrane region" description="Helical" evidence="1">
    <location>
        <begin position="12"/>
        <end position="35"/>
    </location>
</feature>
<keyword evidence="3" id="KW-1185">Reference proteome</keyword>